<reference evidence="2" key="1">
    <citation type="submission" date="2020-09" db="EMBL/GenBank/DDBJ databases">
        <title>A novel bacterium of genus Mangrovicoccus, isolated from South China Sea.</title>
        <authorList>
            <person name="Huang H."/>
            <person name="Mo K."/>
            <person name="Hu Y."/>
        </authorList>
    </citation>
    <scope>NUCLEOTIDE SEQUENCE</scope>
    <source>
        <strain evidence="2">HB182678</strain>
    </source>
</reference>
<keyword evidence="3" id="KW-1185">Reference proteome</keyword>
<organism evidence="2 3">
    <name type="scientific">Mangrovicoccus algicola</name>
    <dbReference type="NCBI Taxonomy" id="2771008"/>
    <lineage>
        <taxon>Bacteria</taxon>
        <taxon>Pseudomonadati</taxon>
        <taxon>Pseudomonadota</taxon>
        <taxon>Alphaproteobacteria</taxon>
        <taxon>Rhodobacterales</taxon>
        <taxon>Paracoccaceae</taxon>
        <taxon>Mangrovicoccus</taxon>
    </lineage>
</organism>
<dbReference type="InterPro" id="IPR002502">
    <property type="entry name" value="Amidase_domain"/>
</dbReference>
<dbReference type="GO" id="GO:0008745">
    <property type="term" value="F:N-acetylmuramoyl-L-alanine amidase activity"/>
    <property type="evidence" value="ECO:0007669"/>
    <property type="project" value="InterPro"/>
</dbReference>
<comment type="caution">
    <text evidence="2">The sequence shown here is derived from an EMBL/GenBank/DDBJ whole genome shotgun (WGS) entry which is preliminary data.</text>
</comment>
<dbReference type="GO" id="GO:0009253">
    <property type="term" value="P:peptidoglycan catabolic process"/>
    <property type="evidence" value="ECO:0007669"/>
    <property type="project" value="InterPro"/>
</dbReference>
<dbReference type="EMBL" id="JACVXA010000008">
    <property type="protein sequence ID" value="MBE3637364.1"/>
    <property type="molecule type" value="Genomic_DNA"/>
</dbReference>
<dbReference type="PANTHER" id="PTHR11022">
    <property type="entry name" value="PEPTIDOGLYCAN RECOGNITION PROTEIN"/>
    <property type="match status" value="1"/>
</dbReference>
<accession>A0A8J7CUD9</accession>
<dbReference type="RefSeq" id="WP_193179880.1">
    <property type="nucleotide sequence ID" value="NZ_JACVXA010000008.1"/>
</dbReference>
<dbReference type="AlphaFoldDB" id="A0A8J7CUD9"/>
<evidence type="ECO:0000313" key="3">
    <source>
        <dbReference type="Proteomes" id="UP000609121"/>
    </source>
</evidence>
<sequence>MTYIPDSAVKFIFVHYSATYDDQVVTAADIERMHLKRGFNKIGYHAFIRRTGTVEPGRDMTRPGKVEQGAQVSGHNHHSVGVCFAGGLKRGHGVNKGFDTRTPEQTEALIAWIDAQLARFGGDGMDPAKGPLVVGHRDAKGAATQCPGFDVAPWWAEVQANRRAAKRPRIGLLAAIVNLLKGARA</sequence>
<dbReference type="InterPro" id="IPR036505">
    <property type="entry name" value="Amidase/PGRP_sf"/>
</dbReference>
<dbReference type="SMART" id="SM00644">
    <property type="entry name" value="Ami_2"/>
    <property type="match status" value="1"/>
</dbReference>
<name>A0A8J7CUD9_9RHOB</name>
<dbReference type="SUPFAM" id="SSF55846">
    <property type="entry name" value="N-acetylmuramoyl-L-alanine amidase-like"/>
    <property type="match status" value="1"/>
</dbReference>
<dbReference type="InterPro" id="IPR015510">
    <property type="entry name" value="PGRP"/>
</dbReference>
<gene>
    <name evidence="2" type="ORF">ICN82_04000</name>
</gene>
<feature type="domain" description="N-acetylmuramoyl-L-alanine amidase" evidence="1">
    <location>
        <begin position="2"/>
        <end position="148"/>
    </location>
</feature>
<dbReference type="Proteomes" id="UP000609121">
    <property type="component" value="Unassembled WGS sequence"/>
</dbReference>
<evidence type="ECO:0000313" key="2">
    <source>
        <dbReference type="EMBL" id="MBE3637364.1"/>
    </source>
</evidence>
<evidence type="ECO:0000259" key="1">
    <source>
        <dbReference type="SMART" id="SM00644"/>
    </source>
</evidence>
<protein>
    <submittedName>
        <fullName evidence="2">N-acetylmuramoyl-L-alanine amidase</fullName>
    </submittedName>
</protein>
<dbReference type="Pfam" id="PF01510">
    <property type="entry name" value="Amidase_2"/>
    <property type="match status" value="1"/>
</dbReference>
<dbReference type="PANTHER" id="PTHR11022:SF41">
    <property type="entry name" value="PEPTIDOGLYCAN-RECOGNITION PROTEIN LC-RELATED"/>
    <property type="match status" value="1"/>
</dbReference>
<proteinExistence type="predicted"/>
<dbReference type="CDD" id="cd06583">
    <property type="entry name" value="PGRP"/>
    <property type="match status" value="1"/>
</dbReference>
<dbReference type="Gene3D" id="3.40.80.10">
    <property type="entry name" value="Peptidoglycan recognition protein-like"/>
    <property type="match status" value="1"/>
</dbReference>